<feature type="transmembrane region" description="Helical" evidence="1">
    <location>
        <begin position="7"/>
        <end position="25"/>
    </location>
</feature>
<proteinExistence type="predicted"/>
<dbReference type="RefSeq" id="WP_137423487.1">
    <property type="nucleotide sequence ID" value="NZ_CP040098.1"/>
</dbReference>
<dbReference type="EMBL" id="CP040098">
    <property type="protein sequence ID" value="QCQ21516.1"/>
    <property type="molecule type" value="Genomic_DNA"/>
</dbReference>
<organism evidence="2 3">
    <name type="scientific">Desulfoglaeba alkanexedens ALDC</name>
    <dbReference type="NCBI Taxonomy" id="980445"/>
    <lineage>
        <taxon>Bacteria</taxon>
        <taxon>Pseudomonadati</taxon>
        <taxon>Thermodesulfobacteriota</taxon>
        <taxon>Syntrophobacteria</taxon>
        <taxon>Syntrophobacterales</taxon>
        <taxon>Syntrophobacteraceae</taxon>
        <taxon>Desulfoglaeba</taxon>
    </lineage>
</organism>
<dbReference type="OrthoDB" id="9943611at2"/>
<keyword evidence="1" id="KW-0472">Membrane</keyword>
<dbReference type="AlphaFoldDB" id="A0A4P8L0Y8"/>
<keyword evidence="1" id="KW-0812">Transmembrane</keyword>
<keyword evidence="3" id="KW-1185">Reference proteome</keyword>
<reference evidence="2 3" key="2">
    <citation type="submission" date="2019-05" db="EMBL/GenBank/DDBJ databases">
        <authorList>
            <person name="Suflita J.M."/>
            <person name="Marks C.R."/>
        </authorList>
    </citation>
    <scope>NUCLEOTIDE SEQUENCE [LARGE SCALE GENOMIC DNA]</scope>
    <source>
        <strain evidence="2 3">ALDC</strain>
    </source>
</reference>
<reference evidence="2 3" key="1">
    <citation type="submission" date="2019-05" db="EMBL/GenBank/DDBJ databases">
        <title>The Complete Genome Sequence of the n-alkane-degrading Desulfoglaeba alkanexedens ALDC reveals multiple alkylsuccinate synthase gene clusters.</title>
        <authorList>
            <person name="Callaghan A.V."/>
            <person name="Davidova I.A."/>
            <person name="Duncan K.E."/>
            <person name="Morris B."/>
            <person name="McInerney M.J."/>
        </authorList>
    </citation>
    <scope>NUCLEOTIDE SEQUENCE [LARGE SCALE GENOMIC DNA]</scope>
    <source>
        <strain evidence="2 3">ALDC</strain>
    </source>
</reference>
<evidence type="ECO:0000256" key="1">
    <source>
        <dbReference type="SAM" id="Phobius"/>
    </source>
</evidence>
<accession>A0A4P8L0Y8</accession>
<feature type="transmembrane region" description="Helical" evidence="1">
    <location>
        <begin position="37"/>
        <end position="57"/>
    </location>
</feature>
<protein>
    <submittedName>
        <fullName evidence="2">Uncharacterized protein</fullName>
    </submittedName>
</protein>
<keyword evidence="1" id="KW-1133">Transmembrane helix</keyword>
<dbReference type="KEGG" id="dax:FDQ92_04595"/>
<name>A0A4P8L0Y8_9BACT</name>
<evidence type="ECO:0000313" key="2">
    <source>
        <dbReference type="EMBL" id="QCQ21516.1"/>
    </source>
</evidence>
<dbReference type="Proteomes" id="UP000298602">
    <property type="component" value="Chromosome"/>
</dbReference>
<evidence type="ECO:0000313" key="3">
    <source>
        <dbReference type="Proteomes" id="UP000298602"/>
    </source>
</evidence>
<sequence length="70" mass="7918">MNVKQKIVVLVMDLLLLVELTWSIYLGHGRGDEMTAVFLRTFLPLALVTVVSARLLVRRWRAVPVAGELE</sequence>
<gene>
    <name evidence="2" type="ORF">FDQ92_04595</name>
</gene>